<keyword evidence="2" id="KW-1277">Toxin-antitoxin system</keyword>
<dbReference type="AlphaFoldDB" id="A0A9D7FJP6"/>
<dbReference type="Proteomes" id="UP000886602">
    <property type="component" value="Unassembled WGS sequence"/>
</dbReference>
<dbReference type="GO" id="GO:0003729">
    <property type="term" value="F:mRNA binding"/>
    <property type="evidence" value="ECO:0007669"/>
    <property type="project" value="InterPro"/>
</dbReference>
<sequence>MSHWPSVKAKRLLAALFGIGWKLKRQSGSHRTLSREGWPDVVFAFHDGEEIGPRMLARIAKHTGITPQDL</sequence>
<evidence type="ECO:0000256" key="3">
    <source>
        <dbReference type="ARBA" id="ARBA00022722"/>
    </source>
</evidence>
<keyword evidence="5" id="KW-0378">Hydrolase</keyword>
<evidence type="ECO:0000256" key="5">
    <source>
        <dbReference type="ARBA" id="ARBA00022801"/>
    </source>
</evidence>
<evidence type="ECO:0000256" key="4">
    <source>
        <dbReference type="ARBA" id="ARBA00022759"/>
    </source>
</evidence>
<organism evidence="8 9">
    <name type="scientific">Candidatus Propionivibrio dominans</name>
    <dbReference type="NCBI Taxonomy" id="2954373"/>
    <lineage>
        <taxon>Bacteria</taxon>
        <taxon>Pseudomonadati</taxon>
        <taxon>Pseudomonadota</taxon>
        <taxon>Betaproteobacteria</taxon>
        <taxon>Rhodocyclales</taxon>
        <taxon>Rhodocyclaceae</taxon>
        <taxon>Propionivibrio</taxon>
    </lineage>
</organism>
<evidence type="ECO:0000256" key="2">
    <source>
        <dbReference type="ARBA" id="ARBA00022649"/>
    </source>
</evidence>
<evidence type="ECO:0000256" key="6">
    <source>
        <dbReference type="ARBA" id="ARBA00022884"/>
    </source>
</evidence>
<dbReference type="SUPFAM" id="SSF54786">
    <property type="entry name" value="YcfA/nrd intein domain"/>
    <property type="match status" value="1"/>
</dbReference>
<gene>
    <name evidence="8" type="ORF">IPJ48_08560</name>
</gene>
<dbReference type="GO" id="GO:0016787">
    <property type="term" value="F:hydrolase activity"/>
    <property type="evidence" value="ECO:0007669"/>
    <property type="project" value="UniProtKB-KW"/>
</dbReference>
<comment type="similarity">
    <text evidence="1">Belongs to the HicA mRNA interferase family.</text>
</comment>
<dbReference type="GO" id="GO:0004519">
    <property type="term" value="F:endonuclease activity"/>
    <property type="evidence" value="ECO:0007669"/>
    <property type="project" value="UniProtKB-KW"/>
</dbReference>
<name>A0A9D7FJP6_9RHOO</name>
<evidence type="ECO:0000313" key="9">
    <source>
        <dbReference type="Proteomes" id="UP000886602"/>
    </source>
</evidence>
<keyword evidence="7" id="KW-0346">Stress response</keyword>
<dbReference type="Gene3D" id="3.30.920.30">
    <property type="entry name" value="Hypothetical protein"/>
    <property type="match status" value="1"/>
</dbReference>
<reference evidence="8" key="1">
    <citation type="submission" date="2020-10" db="EMBL/GenBank/DDBJ databases">
        <title>Connecting structure to function with the recovery of over 1000 high-quality activated sludge metagenome-assembled genomes encoding full-length rRNA genes using long-read sequencing.</title>
        <authorList>
            <person name="Singleton C.M."/>
            <person name="Petriglieri F."/>
            <person name="Kristensen J.M."/>
            <person name="Kirkegaard R.H."/>
            <person name="Michaelsen T.Y."/>
            <person name="Andersen M.H."/>
            <person name="Karst S.M."/>
            <person name="Dueholm M.S."/>
            <person name="Nielsen P.H."/>
            <person name="Albertsen M."/>
        </authorList>
    </citation>
    <scope>NUCLEOTIDE SEQUENCE</scope>
    <source>
        <strain evidence="8">EsbW_18-Q3-R4-48_MAXAC.044</strain>
    </source>
</reference>
<comment type="caution">
    <text evidence="8">The sequence shown here is derived from an EMBL/GenBank/DDBJ whole genome shotgun (WGS) entry which is preliminary data.</text>
</comment>
<keyword evidence="3" id="KW-0540">Nuclease</keyword>
<dbReference type="InterPro" id="IPR038570">
    <property type="entry name" value="HicA_sf"/>
</dbReference>
<dbReference type="Pfam" id="PF07927">
    <property type="entry name" value="HicA_toxin"/>
    <property type="match status" value="1"/>
</dbReference>
<protein>
    <submittedName>
        <fullName evidence="8">Type II toxin-antitoxin system HicA family toxin</fullName>
    </submittedName>
</protein>
<dbReference type="InterPro" id="IPR012933">
    <property type="entry name" value="HicA_mRNA_interferase"/>
</dbReference>
<dbReference type="EMBL" id="JADJNC010000011">
    <property type="protein sequence ID" value="MBK7423131.1"/>
    <property type="molecule type" value="Genomic_DNA"/>
</dbReference>
<evidence type="ECO:0000256" key="7">
    <source>
        <dbReference type="ARBA" id="ARBA00023016"/>
    </source>
</evidence>
<evidence type="ECO:0000313" key="8">
    <source>
        <dbReference type="EMBL" id="MBK7423131.1"/>
    </source>
</evidence>
<keyword evidence="4" id="KW-0255">Endonuclease</keyword>
<proteinExistence type="inferred from homology"/>
<keyword evidence="6" id="KW-0694">RNA-binding</keyword>
<evidence type="ECO:0000256" key="1">
    <source>
        <dbReference type="ARBA" id="ARBA00006620"/>
    </source>
</evidence>
<accession>A0A9D7FJP6</accession>